<dbReference type="PROSITE" id="PS50885">
    <property type="entry name" value="HAMP"/>
    <property type="match status" value="1"/>
</dbReference>
<evidence type="ECO:0000259" key="12">
    <source>
        <dbReference type="PROSITE" id="PS50109"/>
    </source>
</evidence>
<evidence type="ECO:0000256" key="1">
    <source>
        <dbReference type="ARBA" id="ARBA00000085"/>
    </source>
</evidence>
<dbReference type="FunFam" id="3.30.565.10:FF:000006">
    <property type="entry name" value="Sensor histidine kinase WalK"/>
    <property type="match status" value="1"/>
</dbReference>
<dbReference type="RefSeq" id="WP_099326289.1">
    <property type="nucleotide sequence ID" value="NZ_CP049055.1"/>
</dbReference>
<dbReference type="PANTHER" id="PTHR45436:SF15">
    <property type="entry name" value="SENSOR HISTIDINE KINASE CUSS"/>
    <property type="match status" value="1"/>
</dbReference>
<dbReference type="CDD" id="cd00082">
    <property type="entry name" value="HisKA"/>
    <property type="match status" value="1"/>
</dbReference>
<evidence type="ECO:0000313" key="17">
    <source>
        <dbReference type="Proteomes" id="UP000501926"/>
    </source>
</evidence>
<dbReference type="Pfam" id="PF00512">
    <property type="entry name" value="HisKA"/>
    <property type="match status" value="1"/>
</dbReference>
<keyword evidence="16" id="KW-1185">Reference proteome</keyword>
<keyword evidence="8 11" id="KW-1133">Transmembrane helix</keyword>
<organism evidence="15 16">
    <name type="scientific">Kuenenia stuttgartiensis</name>
    <dbReference type="NCBI Taxonomy" id="174633"/>
    <lineage>
        <taxon>Bacteria</taxon>
        <taxon>Pseudomonadati</taxon>
        <taxon>Planctomycetota</taxon>
        <taxon>Candidatus Brocadiia</taxon>
        <taxon>Candidatus Brocadiales</taxon>
        <taxon>Candidatus Brocadiaceae</taxon>
        <taxon>Candidatus Kuenenia</taxon>
    </lineage>
</organism>
<comment type="catalytic activity">
    <reaction evidence="1">
        <text>ATP + protein L-histidine = ADP + protein N-phospho-L-histidine.</text>
        <dbReference type="EC" id="2.7.13.3"/>
    </reaction>
</comment>
<keyword evidence="10 11" id="KW-0472">Membrane</keyword>
<keyword evidence="9" id="KW-0902">Two-component regulatory system</keyword>
<dbReference type="InterPro" id="IPR003661">
    <property type="entry name" value="HisK_dim/P_dom"/>
</dbReference>
<dbReference type="OrthoDB" id="9786919at2"/>
<gene>
    <name evidence="15" type="primary">envZ</name>
    <name evidence="14" type="ORF">KsCSTR_38050</name>
    <name evidence="15" type="ORF">KSMBR1_3274</name>
</gene>
<dbReference type="GO" id="GO:0000155">
    <property type="term" value="F:phosphorelay sensor kinase activity"/>
    <property type="evidence" value="ECO:0007669"/>
    <property type="project" value="InterPro"/>
</dbReference>
<dbReference type="Gene3D" id="3.30.565.10">
    <property type="entry name" value="Histidine kinase-like ATPase, C-terminal domain"/>
    <property type="match status" value="1"/>
</dbReference>
<dbReference type="InterPro" id="IPR050428">
    <property type="entry name" value="TCS_sensor_his_kinase"/>
</dbReference>
<name>A0A2C9CJB1_KUEST</name>
<dbReference type="EMBL" id="CP049055">
    <property type="protein sequence ID" value="QII13184.1"/>
    <property type="molecule type" value="Genomic_DNA"/>
</dbReference>
<evidence type="ECO:0000256" key="3">
    <source>
        <dbReference type="ARBA" id="ARBA00012438"/>
    </source>
</evidence>
<evidence type="ECO:0000256" key="7">
    <source>
        <dbReference type="ARBA" id="ARBA00022777"/>
    </source>
</evidence>
<dbReference type="SUPFAM" id="SSF55874">
    <property type="entry name" value="ATPase domain of HSP90 chaperone/DNA topoisomerase II/histidine kinase"/>
    <property type="match status" value="1"/>
</dbReference>
<sequence>MISWTIRTKLTFWYTCILGGTLFLFGILTYVTFSYVNSKSIDIGLKEEADGIVHYAQLSKNNLEEYAIRISKESGEEWAHEKYVAILDHTGNVQFLSSSTADNYLHLSSHQIKDILSGKPYYKTVKNAKGHPLRIITMAMDDGKQMIQIGFVFKKDKTSRTFLMLLMSLGGFAIVGSLLGGRLMAKKALKPVEHMIQELRNIQTEHLNERLTVHPAKDEMNNLATVINSMLSRLEDSFSQVRQFTADASHELRTPITIMKTGIEVALRKGRTALNYQRILANTLEDLERLSKIVENLFILAKADAKRYEMHRERMNLSNVITDIADQLMLIAEAKHISVSIEKTEDAFIAGDELLMRMLFLNLIDNAIKYTPQKGSISLTLSKNADFVRVALKDSGIGISREELPYIFDRFYRANKARSADTSGGGLGLSICQWIIKSHHGNIIVKSKLHKGSTFTITLPAC</sequence>
<dbReference type="CDD" id="cd00075">
    <property type="entry name" value="HATPase"/>
    <property type="match status" value="1"/>
</dbReference>
<dbReference type="PRINTS" id="PR00344">
    <property type="entry name" value="BCTRLSENSOR"/>
</dbReference>
<keyword evidence="6 11" id="KW-0812">Transmembrane</keyword>
<dbReference type="Gene3D" id="6.10.340.10">
    <property type="match status" value="1"/>
</dbReference>
<evidence type="ECO:0000313" key="16">
    <source>
        <dbReference type="Proteomes" id="UP000221734"/>
    </source>
</evidence>
<dbReference type="CDD" id="cd06225">
    <property type="entry name" value="HAMP"/>
    <property type="match status" value="1"/>
</dbReference>
<dbReference type="GO" id="GO:0005886">
    <property type="term" value="C:plasma membrane"/>
    <property type="evidence" value="ECO:0007669"/>
    <property type="project" value="TreeGrafter"/>
</dbReference>
<dbReference type="SMART" id="SM00388">
    <property type="entry name" value="HisKA"/>
    <property type="match status" value="1"/>
</dbReference>
<dbReference type="InterPro" id="IPR005467">
    <property type="entry name" value="His_kinase_dom"/>
</dbReference>
<keyword evidence="5 14" id="KW-0808">Transferase</keyword>
<evidence type="ECO:0000256" key="10">
    <source>
        <dbReference type="ARBA" id="ARBA00023136"/>
    </source>
</evidence>
<dbReference type="InterPro" id="IPR036890">
    <property type="entry name" value="HATPase_C_sf"/>
</dbReference>
<dbReference type="Gene3D" id="1.10.287.130">
    <property type="match status" value="1"/>
</dbReference>
<evidence type="ECO:0000259" key="13">
    <source>
        <dbReference type="PROSITE" id="PS50885"/>
    </source>
</evidence>
<feature type="transmembrane region" description="Helical" evidence="11">
    <location>
        <begin position="12"/>
        <end position="36"/>
    </location>
</feature>
<dbReference type="Pfam" id="PF02518">
    <property type="entry name" value="HATPase_c"/>
    <property type="match status" value="1"/>
</dbReference>
<dbReference type="PROSITE" id="PS50109">
    <property type="entry name" value="HIS_KIN"/>
    <property type="match status" value="1"/>
</dbReference>
<reference evidence="14 17" key="3">
    <citation type="submission" date="2020-02" db="EMBL/GenBank/DDBJ databases">
        <title>Newly sequenced genome of strain CSTR1 showed variability in Candidatus Kuenenia stuttgartiensis genomes.</title>
        <authorList>
            <person name="Ding C."/>
            <person name="Adrian L."/>
        </authorList>
    </citation>
    <scope>NUCLEOTIDE SEQUENCE [LARGE SCALE GENOMIC DNA]</scope>
    <source>
        <strain evidence="14 17">CSTR1</strain>
    </source>
</reference>
<dbReference type="Proteomes" id="UP000221734">
    <property type="component" value="Chromosome Kuenenia_stuttgartiensis_MBR1"/>
</dbReference>
<dbReference type="EC" id="2.7.13.3" evidence="3"/>
<accession>A0A2C9CJB1</accession>
<dbReference type="SUPFAM" id="SSF158472">
    <property type="entry name" value="HAMP domain-like"/>
    <property type="match status" value="1"/>
</dbReference>
<dbReference type="Pfam" id="PF00672">
    <property type="entry name" value="HAMP"/>
    <property type="match status" value="1"/>
</dbReference>
<feature type="domain" description="HAMP" evidence="13">
    <location>
        <begin position="186"/>
        <end position="239"/>
    </location>
</feature>
<evidence type="ECO:0000313" key="14">
    <source>
        <dbReference type="EMBL" id="QII13184.1"/>
    </source>
</evidence>
<dbReference type="SMART" id="SM00387">
    <property type="entry name" value="HATPase_c"/>
    <property type="match status" value="1"/>
</dbReference>
<reference evidence="15" key="1">
    <citation type="submission" date="2017-10" db="EMBL/GenBank/DDBJ databases">
        <authorList>
            <person name="Banno H."/>
            <person name="Chua N.-H."/>
        </authorList>
    </citation>
    <scope>NUCLEOTIDE SEQUENCE [LARGE SCALE GENOMIC DNA]</scope>
    <source>
        <strain evidence="15">Kuenenia_mbr1_ru-nijmegen</strain>
    </source>
</reference>
<dbReference type="InterPro" id="IPR003660">
    <property type="entry name" value="HAMP_dom"/>
</dbReference>
<dbReference type="InterPro" id="IPR004358">
    <property type="entry name" value="Sig_transdc_His_kin-like_C"/>
</dbReference>
<evidence type="ECO:0000256" key="2">
    <source>
        <dbReference type="ARBA" id="ARBA00004141"/>
    </source>
</evidence>
<feature type="transmembrane region" description="Helical" evidence="11">
    <location>
        <begin position="162"/>
        <end position="185"/>
    </location>
</feature>
<evidence type="ECO:0000256" key="11">
    <source>
        <dbReference type="SAM" id="Phobius"/>
    </source>
</evidence>
<proteinExistence type="predicted"/>
<feature type="domain" description="Histidine kinase" evidence="12">
    <location>
        <begin position="247"/>
        <end position="462"/>
    </location>
</feature>
<dbReference type="SUPFAM" id="SSF47384">
    <property type="entry name" value="Homodimeric domain of signal transducing histidine kinase"/>
    <property type="match status" value="1"/>
</dbReference>
<evidence type="ECO:0000313" key="15">
    <source>
        <dbReference type="EMBL" id="SOH05751.1"/>
    </source>
</evidence>
<dbReference type="AlphaFoldDB" id="A0A2C9CJB1"/>
<evidence type="ECO:0000256" key="9">
    <source>
        <dbReference type="ARBA" id="ARBA00023012"/>
    </source>
</evidence>
<evidence type="ECO:0000256" key="6">
    <source>
        <dbReference type="ARBA" id="ARBA00022692"/>
    </source>
</evidence>
<dbReference type="InterPro" id="IPR003594">
    <property type="entry name" value="HATPase_dom"/>
</dbReference>
<reference evidence="16" key="2">
    <citation type="submission" date="2017-10" db="EMBL/GenBank/DDBJ databases">
        <authorList>
            <person name="Frank J."/>
        </authorList>
    </citation>
    <scope>NUCLEOTIDE SEQUENCE [LARGE SCALE GENOMIC DNA]</scope>
</reference>
<dbReference type="SMART" id="SM00304">
    <property type="entry name" value="HAMP"/>
    <property type="match status" value="1"/>
</dbReference>
<evidence type="ECO:0000256" key="4">
    <source>
        <dbReference type="ARBA" id="ARBA00022553"/>
    </source>
</evidence>
<keyword evidence="7 14" id="KW-0418">Kinase</keyword>
<keyword evidence="4" id="KW-0597">Phosphoprotein</keyword>
<comment type="subcellular location">
    <subcellularLocation>
        <location evidence="2">Membrane</location>
        <topology evidence="2">Multi-pass membrane protein</topology>
    </subcellularLocation>
</comment>
<dbReference type="Proteomes" id="UP000501926">
    <property type="component" value="Chromosome"/>
</dbReference>
<dbReference type="EMBL" id="LT934425">
    <property type="protein sequence ID" value="SOH05751.1"/>
    <property type="molecule type" value="Genomic_DNA"/>
</dbReference>
<dbReference type="PANTHER" id="PTHR45436">
    <property type="entry name" value="SENSOR HISTIDINE KINASE YKOH"/>
    <property type="match status" value="1"/>
</dbReference>
<evidence type="ECO:0000256" key="5">
    <source>
        <dbReference type="ARBA" id="ARBA00022679"/>
    </source>
</evidence>
<evidence type="ECO:0000256" key="8">
    <source>
        <dbReference type="ARBA" id="ARBA00022989"/>
    </source>
</evidence>
<protein>
    <recommendedName>
        <fullName evidence="3">histidine kinase</fullName>
        <ecNumber evidence="3">2.7.13.3</ecNumber>
    </recommendedName>
</protein>
<dbReference type="KEGG" id="kst:KSMBR1_3274"/>
<dbReference type="InterPro" id="IPR036097">
    <property type="entry name" value="HisK_dim/P_sf"/>
</dbReference>